<reference evidence="6" key="1">
    <citation type="submission" date="2023-02" db="EMBL/GenBank/DDBJ databases">
        <authorList>
            <person name="Palmer J.M."/>
        </authorList>
    </citation>
    <scope>NUCLEOTIDE SEQUENCE</scope>
    <source>
        <strain evidence="6">FW57</strain>
    </source>
</reference>
<evidence type="ECO:0000256" key="4">
    <source>
        <dbReference type="ARBA" id="ARBA00023136"/>
    </source>
</evidence>
<dbReference type="PANTHER" id="PTHR31465">
    <property type="entry name" value="PROTEIN RTA1-RELATED"/>
    <property type="match status" value="1"/>
</dbReference>
<dbReference type="GO" id="GO:0000324">
    <property type="term" value="C:fungal-type vacuole"/>
    <property type="evidence" value="ECO:0007669"/>
    <property type="project" value="TreeGrafter"/>
</dbReference>
<dbReference type="GO" id="GO:0005886">
    <property type="term" value="C:plasma membrane"/>
    <property type="evidence" value="ECO:0007669"/>
    <property type="project" value="TreeGrafter"/>
</dbReference>
<keyword evidence="3 5" id="KW-1133">Transmembrane helix</keyword>
<proteinExistence type="predicted"/>
<gene>
    <name evidence="6" type="ORF">NEMBOFW57_003712</name>
</gene>
<feature type="transmembrane region" description="Helical" evidence="5">
    <location>
        <begin position="253"/>
        <end position="275"/>
    </location>
</feature>
<evidence type="ECO:0000256" key="5">
    <source>
        <dbReference type="SAM" id="Phobius"/>
    </source>
</evidence>
<name>A0AAD4I2Z3_9PEZI</name>
<feature type="transmembrane region" description="Helical" evidence="5">
    <location>
        <begin position="172"/>
        <end position="192"/>
    </location>
</feature>
<keyword evidence="4 5" id="KW-0472">Membrane</keyword>
<evidence type="ECO:0008006" key="8">
    <source>
        <dbReference type="Google" id="ProtNLM"/>
    </source>
</evidence>
<feature type="transmembrane region" description="Helical" evidence="5">
    <location>
        <begin position="92"/>
        <end position="115"/>
    </location>
</feature>
<evidence type="ECO:0000256" key="1">
    <source>
        <dbReference type="ARBA" id="ARBA00004141"/>
    </source>
</evidence>
<feature type="transmembrane region" description="Helical" evidence="5">
    <location>
        <begin position="213"/>
        <end position="233"/>
    </location>
</feature>
<organism evidence="6 7">
    <name type="scientific">Staphylotrichum longicolle</name>
    <dbReference type="NCBI Taxonomy" id="669026"/>
    <lineage>
        <taxon>Eukaryota</taxon>
        <taxon>Fungi</taxon>
        <taxon>Dikarya</taxon>
        <taxon>Ascomycota</taxon>
        <taxon>Pezizomycotina</taxon>
        <taxon>Sordariomycetes</taxon>
        <taxon>Sordariomycetidae</taxon>
        <taxon>Sordariales</taxon>
        <taxon>Chaetomiaceae</taxon>
        <taxon>Staphylotrichum</taxon>
    </lineage>
</organism>
<comment type="caution">
    <text evidence="6">The sequence shown here is derived from an EMBL/GenBank/DDBJ whole genome shotgun (WGS) entry which is preliminary data.</text>
</comment>
<dbReference type="Proteomes" id="UP001197093">
    <property type="component" value="Unassembled WGS sequence"/>
</dbReference>
<evidence type="ECO:0000256" key="2">
    <source>
        <dbReference type="ARBA" id="ARBA00022692"/>
    </source>
</evidence>
<sequence length="307" mass="34124">MAKLPNGLISFGKNANCTLELCPLEASILQYQPSIPGNGAIIGLFALSMLIHIIQGVRWRSWDFMICMVIGCVDEIIGYVGRIMLHSNPFSFAAFVIQVVCITTAPVFFCSAIYVMLSRTINYLDRSLSHFNPKFFVWFFIPIDIVSLILQAAGGALSATQSGSGNKLGVRISMAGLILQVVTLVIFVALFIDYVVRYVRKSTARPLQSRMKLFLSFLFLSIVFVLVRCIYRIDELRDGYDGPLIRNEPLFMVLEAAMMVIAVFCLNVGHPGIVFDREPRNDAEMSYTYTGNTGAMLQPKLPSSSSE</sequence>
<accession>A0AAD4I2Z3</accession>
<evidence type="ECO:0000256" key="3">
    <source>
        <dbReference type="ARBA" id="ARBA00022989"/>
    </source>
</evidence>
<feature type="transmembrane region" description="Helical" evidence="5">
    <location>
        <begin position="61"/>
        <end position="80"/>
    </location>
</feature>
<dbReference type="EMBL" id="JAHCVI010000001">
    <property type="protein sequence ID" value="KAG7293657.1"/>
    <property type="molecule type" value="Genomic_DNA"/>
</dbReference>
<dbReference type="Pfam" id="PF04479">
    <property type="entry name" value="RTA1"/>
    <property type="match status" value="1"/>
</dbReference>
<evidence type="ECO:0000313" key="7">
    <source>
        <dbReference type="Proteomes" id="UP001197093"/>
    </source>
</evidence>
<dbReference type="AlphaFoldDB" id="A0AAD4I2Z3"/>
<protein>
    <recommendedName>
        <fullName evidence="8">Parasitic phase-specific protein PSP-1</fullName>
    </recommendedName>
</protein>
<feature type="transmembrane region" description="Helical" evidence="5">
    <location>
        <begin position="35"/>
        <end position="54"/>
    </location>
</feature>
<feature type="transmembrane region" description="Helical" evidence="5">
    <location>
        <begin position="135"/>
        <end position="160"/>
    </location>
</feature>
<dbReference type="InterPro" id="IPR007568">
    <property type="entry name" value="RTA1"/>
</dbReference>
<keyword evidence="7" id="KW-1185">Reference proteome</keyword>
<keyword evidence="2 5" id="KW-0812">Transmembrane</keyword>
<comment type="subcellular location">
    <subcellularLocation>
        <location evidence="1">Membrane</location>
        <topology evidence="1">Multi-pass membrane protein</topology>
    </subcellularLocation>
</comment>
<evidence type="ECO:0000313" key="6">
    <source>
        <dbReference type="EMBL" id="KAG7293657.1"/>
    </source>
</evidence>
<dbReference type="PANTHER" id="PTHR31465:SF9">
    <property type="entry name" value="SPHINGOID LONG-CHAIN BASE TRANSPORTER RSB1"/>
    <property type="match status" value="1"/>
</dbReference>